<dbReference type="AlphaFoldDB" id="A0A8I0MZM4"/>
<reference evidence="1 2" key="1">
    <citation type="submission" date="2015-06" db="EMBL/GenBank/DDBJ databases">
        <title>Genome sequence of Pseudoalteromonas peptidolytica.</title>
        <authorList>
            <person name="Xie B.-B."/>
            <person name="Rong J.-C."/>
            <person name="Qin Q.-L."/>
            <person name="Zhang Y.-Z."/>
        </authorList>
    </citation>
    <scope>NUCLEOTIDE SEQUENCE [LARGE SCALE GENOMIC DNA]</scope>
    <source>
        <strain evidence="1 2">F12-50-A1</strain>
    </source>
</reference>
<organism evidence="1 2">
    <name type="scientific">Pseudoalteromonas peptidolytica F12-50-A1</name>
    <dbReference type="NCBI Taxonomy" id="1315280"/>
    <lineage>
        <taxon>Bacteria</taxon>
        <taxon>Pseudomonadati</taxon>
        <taxon>Pseudomonadota</taxon>
        <taxon>Gammaproteobacteria</taxon>
        <taxon>Alteromonadales</taxon>
        <taxon>Pseudoalteromonadaceae</taxon>
        <taxon>Pseudoalteromonas</taxon>
    </lineage>
</organism>
<accession>A0A8I0MZM4</accession>
<protein>
    <submittedName>
        <fullName evidence="1">Uncharacterized protein</fullName>
    </submittedName>
</protein>
<dbReference type="Proteomes" id="UP000660708">
    <property type="component" value="Unassembled WGS sequence"/>
</dbReference>
<proteinExistence type="predicted"/>
<dbReference type="EMBL" id="AQHF01000030">
    <property type="protein sequence ID" value="MBE0348161.1"/>
    <property type="molecule type" value="Genomic_DNA"/>
</dbReference>
<dbReference type="RefSeq" id="WP_125251510.1">
    <property type="nucleotide sequence ID" value="NZ_AQHF01000030.1"/>
</dbReference>
<name>A0A8I0MZM4_9GAMM</name>
<comment type="caution">
    <text evidence="1">The sequence shown here is derived from an EMBL/GenBank/DDBJ whole genome shotgun (WGS) entry which is preliminary data.</text>
</comment>
<evidence type="ECO:0000313" key="2">
    <source>
        <dbReference type="Proteomes" id="UP000660708"/>
    </source>
</evidence>
<sequence>MMKTGSYFCLIIELNNFTFNLSGQVQFSHSYKLVLWLDLSYQLALILAQFEGVNLTLTALKISYLEQINSKPFMP</sequence>
<keyword evidence="2" id="KW-1185">Reference proteome</keyword>
<evidence type="ECO:0000313" key="1">
    <source>
        <dbReference type="EMBL" id="MBE0348161.1"/>
    </source>
</evidence>
<gene>
    <name evidence="1" type="ORF">PPEP_a3281</name>
</gene>